<protein>
    <recommendedName>
        <fullName evidence="5">Anti-sigma factor</fullName>
    </recommendedName>
</protein>
<organism evidence="3 4">
    <name type="scientific">Piscinibacter aquaticus</name>
    <dbReference type="NCBI Taxonomy" id="392597"/>
    <lineage>
        <taxon>Bacteria</taxon>
        <taxon>Pseudomonadati</taxon>
        <taxon>Pseudomonadota</taxon>
        <taxon>Betaproteobacteria</taxon>
        <taxon>Burkholderiales</taxon>
        <taxon>Sphaerotilaceae</taxon>
        <taxon>Piscinibacter</taxon>
    </lineage>
</organism>
<evidence type="ECO:0000256" key="1">
    <source>
        <dbReference type="SAM" id="MobiDB-lite"/>
    </source>
</evidence>
<feature type="compositionally biased region" description="Low complexity" evidence="1">
    <location>
        <begin position="135"/>
        <end position="151"/>
    </location>
</feature>
<evidence type="ECO:0008006" key="5">
    <source>
        <dbReference type="Google" id="ProtNLM"/>
    </source>
</evidence>
<proteinExistence type="predicted"/>
<dbReference type="AlphaFoldDB" id="A0A5C6U5T6"/>
<keyword evidence="2" id="KW-0472">Membrane</keyword>
<evidence type="ECO:0000313" key="3">
    <source>
        <dbReference type="EMBL" id="TXC67155.1"/>
    </source>
</evidence>
<gene>
    <name evidence="3" type="ORF">FSC37_19855</name>
</gene>
<feature type="compositionally biased region" description="Basic and acidic residues" evidence="1">
    <location>
        <begin position="275"/>
        <end position="290"/>
    </location>
</feature>
<keyword evidence="4" id="KW-1185">Reference proteome</keyword>
<dbReference type="Proteomes" id="UP000321832">
    <property type="component" value="Unassembled WGS sequence"/>
</dbReference>
<feature type="compositionally biased region" description="Low complexity" evidence="1">
    <location>
        <begin position="176"/>
        <end position="197"/>
    </location>
</feature>
<evidence type="ECO:0000256" key="2">
    <source>
        <dbReference type="SAM" id="Phobius"/>
    </source>
</evidence>
<comment type="caution">
    <text evidence="3">The sequence shown here is derived from an EMBL/GenBank/DDBJ whole genome shotgun (WGS) entry which is preliminary data.</text>
</comment>
<name>A0A5C6U5T6_9BURK</name>
<keyword evidence="2" id="KW-0812">Transmembrane</keyword>
<accession>A0A5C6U5T6</accession>
<feature type="region of interest" description="Disordered" evidence="1">
    <location>
        <begin position="135"/>
        <end position="290"/>
    </location>
</feature>
<sequence length="290" mass="30596">MNAPIDDTLFSAWLDGQLDATEAARVEAWLRDHPEDAARVRLWAADGEALRARLDAVLAEPVPQRLEQIVWRRGPARAASAFEGWQRWAAALAVFVLGGAVGAALVWRMERPAAALASSPRWRARRDQWPRLGAARRGGAQRLCAGSAPPGGSEGAGGTPRALAHTPAGDAGQALRPACPGLRAGRRPAAARCAGPERAADVPGHRRGAGRPDTAARDGLPAQAGRRHAGRLPLRAAGQDRPVLLGRGRKPRPPRLRLCDRRRAAEGAAAGAGAGDRRPVEGEPRPKPAS</sequence>
<evidence type="ECO:0000313" key="4">
    <source>
        <dbReference type="Proteomes" id="UP000321832"/>
    </source>
</evidence>
<feature type="transmembrane region" description="Helical" evidence="2">
    <location>
        <begin position="88"/>
        <end position="107"/>
    </location>
</feature>
<keyword evidence="2" id="KW-1133">Transmembrane helix</keyword>
<dbReference type="EMBL" id="VOPW01000001">
    <property type="protein sequence ID" value="TXC67155.1"/>
    <property type="molecule type" value="Genomic_DNA"/>
</dbReference>
<reference evidence="3 4" key="1">
    <citation type="submission" date="2019-08" db="EMBL/GenBank/DDBJ databases">
        <authorList>
            <person name="Khan S.A."/>
            <person name="Jeon C.O."/>
            <person name="Jeong S.E."/>
        </authorList>
    </citation>
    <scope>NUCLEOTIDE SEQUENCE [LARGE SCALE GENOMIC DNA]</scope>
    <source>
        <strain evidence="4">IMCC1728</strain>
    </source>
</reference>